<protein>
    <recommendedName>
        <fullName evidence="2">DUF6160 domain-containing protein</fullName>
    </recommendedName>
</protein>
<dbReference type="Pfam" id="PF19657">
    <property type="entry name" value="DUF6160"/>
    <property type="match status" value="1"/>
</dbReference>
<dbReference type="RefSeq" id="WP_308956195.1">
    <property type="nucleotide sequence ID" value="NZ_JAVICY010000013.1"/>
</dbReference>
<keyword evidence="1" id="KW-0732">Signal</keyword>
<dbReference type="InterPro" id="IPR046158">
    <property type="entry name" value="DUF6160"/>
</dbReference>
<feature type="signal peptide" evidence="1">
    <location>
        <begin position="1"/>
        <end position="28"/>
    </location>
</feature>
<sequence length="794" mass="82949">MKKINHKSPFLLSTLMASMLVYMPTAHALQEMNDNDMRSIDGQDGVTAKVDYSKVEIDKVSWIDQTGSSSKAGEEAVYANLNNIKMTQGSGSKPLGTTVDFDVYSNDTTHKPGVHLAVTSTIGKVTADNVAICQTAGCSNNEKSMGALTVEAYDPITFNFLTTNGLFSQADKAYLDFGVRDINLGLSQTDQNGTVNTLGMSHFNFNFSGLGYITIDPANGLTLSTGADGFADFTRDANTGRPGINLEFNVNNHGIIQAGANGRLVNAKVQLGGTTSSANLLGTTGPTGAATNSIAGSTGMRFALAGEFTNKSDTNLSADQQASFDLGGAGTFAYGLRFKNITSLQTRSGITGTETQDIALNKNHGSLTMDEVNNGVAGGVYFNLVNSPTILLPVNTALSNTFLGKTNGTPIVLPSDYTQVIAATAIPSVVVAVRGMNFNAVSKEGQFTNTPDVTSPNRVVDSTSQNWGLGLPIYNLNANIALYGKTSEGNTANPAKGDNIVTKNGTGSTMMAPTIAAVSGSQRLGFSAGISTQGVSADGSKTTSIMLIDGADNNNYSDKSIHTPKDYYIGLRNINMLLNGSGSIGFEGGNINVSMPSIKMVIAAQLAAGYLPGARYGTCPANNGCYAPSNNFATNFDVLSGIKARLMGGINFALIPRAVLTSDAGLVDGVNALNVVGQMDLDSTLPMNNSLQLIDPDGSTLGLDNLSGSIAFDNSLIVNKNNAGFNYSFLFNPQRNAAGVFRARDINLYPGTGTLDATGNPVIGSAQRLGELAITGGRLSSQMAITPRNGDFTF</sequence>
<dbReference type="EMBL" id="JAVIDA010000002">
    <property type="protein sequence ID" value="MDQ9070309.1"/>
    <property type="molecule type" value="Genomic_DNA"/>
</dbReference>
<proteinExistence type="predicted"/>
<reference evidence="3" key="1">
    <citation type="submission" date="2023-08" db="EMBL/GenBank/DDBJ databases">
        <title>Emergence of clinically-relevant ST2 carbapenem-resistant Acinetobacter baumannii strains in hospital sewages in Zhejiang, East of China.</title>
        <authorList>
            <person name="Kaichao C."/>
            <person name="Zhang R."/>
        </authorList>
    </citation>
    <scope>NUCLEOTIDE SEQUENCE</scope>
    <source>
        <strain evidence="3">M-SY-60</strain>
    </source>
</reference>
<organism evidence="3 4">
    <name type="scientific">Acinetobacter gerneri</name>
    <dbReference type="NCBI Taxonomy" id="202952"/>
    <lineage>
        <taxon>Bacteria</taxon>
        <taxon>Pseudomonadati</taxon>
        <taxon>Pseudomonadota</taxon>
        <taxon>Gammaproteobacteria</taxon>
        <taxon>Moraxellales</taxon>
        <taxon>Moraxellaceae</taxon>
        <taxon>Acinetobacter</taxon>
    </lineage>
</organism>
<feature type="chain" id="PRO_5043891643" description="DUF6160 domain-containing protein" evidence="1">
    <location>
        <begin position="29"/>
        <end position="794"/>
    </location>
</feature>
<evidence type="ECO:0000313" key="4">
    <source>
        <dbReference type="Proteomes" id="UP001243195"/>
    </source>
</evidence>
<evidence type="ECO:0000259" key="2">
    <source>
        <dbReference type="Pfam" id="PF19657"/>
    </source>
</evidence>
<name>A0AAW8JJ63_9GAMM</name>
<evidence type="ECO:0000313" key="3">
    <source>
        <dbReference type="EMBL" id="MDQ9070309.1"/>
    </source>
</evidence>
<comment type="caution">
    <text evidence="3">The sequence shown here is derived from an EMBL/GenBank/DDBJ whole genome shotgun (WGS) entry which is preliminary data.</text>
</comment>
<feature type="domain" description="DUF6160" evidence="2">
    <location>
        <begin position="14"/>
        <end position="87"/>
    </location>
</feature>
<dbReference type="AlphaFoldDB" id="A0AAW8JJ63"/>
<evidence type="ECO:0000256" key="1">
    <source>
        <dbReference type="SAM" id="SignalP"/>
    </source>
</evidence>
<gene>
    <name evidence="3" type="ORF">RFH51_02390</name>
</gene>
<dbReference type="Proteomes" id="UP001243195">
    <property type="component" value="Unassembled WGS sequence"/>
</dbReference>
<accession>A0AAW8JJ63</accession>